<dbReference type="EMBL" id="JACRSO010000001">
    <property type="protein sequence ID" value="MBC8528573.1"/>
    <property type="molecule type" value="Genomic_DNA"/>
</dbReference>
<keyword evidence="2" id="KW-0472">Membrane</keyword>
<dbReference type="PANTHER" id="PTHR32305:SF17">
    <property type="entry name" value="TRNA NUCLEASE WAPA"/>
    <property type="match status" value="1"/>
</dbReference>
<reference evidence="4" key="1">
    <citation type="submission" date="2020-08" db="EMBL/GenBank/DDBJ databases">
        <title>Genome public.</title>
        <authorList>
            <person name="Liu C."/>
            <person name="Sun Q."/>
        </authorList>
    </citation>
    <scope>NUCLEOTIDE SEQUENCE</scope>
    <source>
        <strain evidence="4">NSJ-44</strain>
    </source>
</reference>
<comment type="caution">
    <text evidence="4">The sequence shown here is derived from an EMBL/GenBank/DDBJ whole genome shotgun (WGS) entry which is preliminary data.</text>
</comment>
<keyword evidence="2" id="KW-0812">Transmembrane</keyword>
<dbReference type="RefSeq" id="WP_249284561.1">
    <property type="nucleotide sequence ID" value="NZ_JACRSO010000001.1"/>
</dbReference>
<evidence type="ECO:0000256" key="1">
    <source>
        <dbReference type="ARBA" id="ARBA00022737"/>
    </source>
</evidence>
<name>A0A926HLY3_9FIRM</name>
<evidence type="ECO:0000259" key="3">
    <source>
        <dbReference type="Pfam" id="PF25023"/>
    </source>
</evidence>
<keyword evidence="5" id="KW-1185">Reference proteome</keyword>
<evidence type="ECO:0000313" key="5">
    <source>
        <dbReference type="Proteomes" id="UP000654279"/>
    </source>
</evidence>
<feature type="domain" description="Teneurin-like YD-shell" evidence="3">
    <location>
        <begin position="53"/>
        <end position="180"/>
    </location>
</feature>
<protein>
    <submittedName>
        <fullName evidence="4">RHS repeat-associated core domain-containing protein</fullName>
    </submittedName>
</protein>
<dbReference type="InterPro" id="IPR056823">
    <property type="entry name" value="TEN-like_YD-shell"/>
</dbReference>
<gene>
    <name evidence="4" type="ORF">H8699_03860</name>
</gene>
<dbReference type="InterPro" id="IPR050708">
    <property type="entry name" value="T6SS_VgrG/RHS"/>
</dbReference>
<dbReference type="Gene3D" id="2.180.10.10">
    <property type="entry name" value="RHS repeat-associated core"/>
    <property type="match status" value="1"/>
</dbReference>
<dbReference type="InterPro" id="IPR022385">
    <property type="entry name" value="Rhs_assc_core"/>
</dbReference>
<keyword evidence="2" id="KW-1133">Transmembrane helix</keyword>
<dbReference type="NCBIfam" id="TIGR03696">
    <property type="entry name" value="Rhs_assc_core"/>
    <property type="match status" value="1"/>
</dbReference>
<sequence length="357" mass="39614">MMWEHGRQLAGMSKSGSTLSFDYDADGVRISKTVNGVETKYYTAGDQILRMEKGDDALDFLYDEAGAVFGVLHNGTPYYYVRNGQNDIVALVDQNANIIGQYSYDAWGKPLQTTGDAKIVSLNPFRYRGYVYDEETGLYYLLSRYYDPATGRYINADGLVSTGQGIGGTNMYSYCGNNPVAREDPYGQAWSNIQEAFNASRQAFQFLWQLPSYDGALPVLDAVAVVGTVILGLYCVGSGILGSTKSKIQTRAKPTSKAKTKENTQAIPKNKNAPQYWSAKIIAKQVVPLKALTYTEARKVIDSGGDIVCINRSAAIAVVKYYPTAIWDKAHGSWEDGYLDHYHLSTAHTNHIWYYME</sequence>
<dbReference type="PANTHER" id="PTHR32305">
    <property type="match status" value="1"/>
</dbReference>
<evidence type="ECO:0000256" key="2">
    <source>
        <dbReference type="SAM" id="Phobius"/>
    </source>
</evidence>
<dbReference type="Pfam" id="PF25023">
    <property type="entry name" value="TEN_YD-shell"/>
    <property type="match status" value="1"/>
</dbReference>
<evidence type="ECO:0000313" key="4">
    <source>
        <dbReference type="EMBL" id="MBC8528573.1"/>
    </source>
</evidence>
<dbReference type="AlphaFoldDB" id="A0A926HLY3"/>
<dbReference type="Proteomes" id="UP000654279">
    <property type="component" value="Unassembled WGS sequence"/>
</dbReference>
<feature type="transmembrane region" description="Helical" evidence="2">
    <location>
        <begin position="219"/>
        <end position="241"/>
    </location>
</feature>
<proteinExistence type="predicted"/>
<keyword evidence="1" id="KW-0677">Repeat</keyword>
<organism evidence="4 5">
    <name type="scientific">Luoshenia tenuis</name>
    <dbReference type="NCBI Taxonomy" id="2763654"/>
    <lineage>
        <taxon>Bacteria</taxon>
        <taxon>Bacillati</taxon>
        <taxon>Bacillota</taxon>
        <taxon>Clostridia</taxon>
        <taxon>Christensenellales</taxon>
        <taxon>Christensenellaceae</taxon>
        <taxon>Luoshenia</taxon>
    </lineage>
</organism>
<accession>A0A926HLY3</accession>